<dbReference type="GO" id="GO:0005829">
    <property type="term" value="C:cytosol"/>
    <property type="evidence" value="ECO:0007669"/>
    <property type="project" value="TreeGrafter"/>
</dbReference>
<organism evidence="10 11">
    <name type="scientific">Colwellia psychrerythraea</name>
    <name type="common">Vibrio psychroerythus</name>
    <dbReference type="NCBI Taxonomy" id="28229"/>
    <lineage>
        <taxon>Bacteria</taxon>
        <taxon>Pseudomonadati</taxon>
        <taxon>Pseudomonadota</taxon>
        <taxon>Gammaproteobacteria</taxon>
        <taxon>Alteromonadales</taxon>
        <taxon>Colwelliaceae</taxon>
        <taxon>Colwellia</taxon>
    </lineage>
</organism>
<evidence type="ECO:0000256" key="1">
    <source>
        <dbReference type="ARBA" id="ARBA00022553"/>
    </source>
</evidence>
<dbReference type="EMBL" id="JQED01000003">
    <property type="protein sequence ID" value="KGJ95460.1"/>
    <property type="molecule type" value="Genomic_DNA"/>
</dbReference>
<evidence type="ECO:0000256" key="3">
    <source>
        <dbReference type="ARBA" id="ARBA00023015"/>
    </source>
</evidence>
<reference evidence="10 11" key="1">
    <citation type="submission" date="2014-08" db="EMBL/GenBank/DDBJ databases">
        <title>Genomic and Phenotypic Diversity of Colwellia psychrerythraea strains from Disparate Marine Basins.</title>
        <authorList>
            <person name="Techtmann S.M."/>
            <person name="Stelling S.C."/>
            <person name="Utturkar S.M."/>
            <person name="Alshibli N."/>
            <person name="Harris A."/>
            <person name="Brown S.D."/>
            <person name="Hazen T.C."/>
        </authorList>
    </citation>
    <scope>NUCLEOTIDE SEQUENCE [LARGE SCALE GENOMIC DNA]</scope>
    <source>
        <strain evidence="10 11">ND2E</strain>
    </source>
</reference>
<dbReference type="GO" id="GO:0000156">
    <property type="term" value="F:phosphorelay response regulator activity"/>
    <property type="evidence" value="ECO:0007669"/>
    <property type="project" value="TreeGrafter"/>
</dbReference>
<evidence type="ECO:0000313" key="11">
    <source>
        <dbReference type="Proteomes" id="UP000029843"/>
    </source>
</evidence>
<dbReference type="PROSITE" id="PS50110">
    <property type="entry name" value="RESPONSE_REGULATORY"/>
    <property type="match status" value="1"/>
</dbReference>
<dbReference type="InterPro" id="IPR001867">
    <property type="entry name" value="OmpR/PhoB-type_DNA-bd"/>
</dbReference>
<proteinExistence type="predicted"/>
<comment type="caution">
    <text evidence="10">The sequence shown here is derived from an EMBL/GenBank/DDBJ whole genome shotgun (WGS) entry which is preliminary data.</text>
</comment>
<feature type="DNA-binding region" description="OmpR/PhoB-type" evidence="7">
    <location>
        <begin position="135"/>
        <end position="231"/>
    </location>
</feature>
<dbReference type="PANTHER" id="PTHR48111">
    <property type="entry name" value="REGULATOR OF RPOS"/>
    <property type="match status" value="1"/>
</dbReference>
<keyword evidence="2" id="KW-0902">Two-component regulatory system</keyword>
<accession>A0A099KZ26</accession>
<dbReference type="OrthoDB" id="9802426at2"/>
<keyword evidence="4 7" id="KW-0238">DNA-binding</keyword>
<keyword evidence="5" id="KW-0804">Transcription</keyword>
<dbReference type="SUPFAM" id="SSF52172">
    <property type="entry name" value="CheY-like"/>
    <property type="match status" value="1"/>
</dbReference>
<dbReference type="SMART" id="SM00862">
    <property type="entry name" value="Trans_reg_C"/>
    <property type="match status" value="1"/>
</dbReference>
<evidence type="ECO:0000256" key="4">
    <source>
        <dbReference type="ARBA" id="ARBA00023125"/>
    </source>
</evidence>
<dbReference type="CDD" id="cd00383">
    <property type="entry name" value="trans_reg_C"/>
    <property type="match status" value="1"/>
</dbReference>
<dbReference type="Gene3D" id="3.40.50.2300">
    <property type="match status" value="1"/>
</dbReference>
<evidence type="ECO:0000313" key="10">
    <source>
        <dbReference type="EMBL" id="KGJ95460.1"/>
    </source>
</evidence>
<protein>
    <submittedName>
        <fullName evidence="10">Two component transcriptional regulator, winged helix family</fullName>
    </submittedName>
</protein>
<name>A0A099KZ26_COLPS</name>
<evidence type="ECO:0000259" key="8">
    <source>
        <dbReference type="PROSITE" id="PS50110"/>
    </source>
</evidence>
<dbReference type="Pfam" id="PF00072">
    <property type="entry name" value="Response_reg"/>
    <property type="match status" value="1"/>
</dbReference>
<dbReference type="Gene3D" id="1.10.10.10">
    <property type="entry name" value="Winged helix-like DNA-binding domain superfamily/Winged helix DNA-binding domain"/>
    <property type="match status" value="1"/>
</dbReference>
<keyword evidence="1 6" id="KW-0597">Phosphoprotein</keyword>
<dbReference type="InterPro" id="IPR036388">
    <property type="entry name" value="WH-like_DNA-bd_sf"/>
</dbReference>
<dbReference type="Proteomes" id="UP000029843">
    <property type="component" value="Unassembled WGS sequence"/>
</dbReference>
<evidence type="ECO:0000256" key="7">
    <source>
        <dbReference type="PROSITE-ProRule" id="PRU01091"/>
    </source>
</evidence>
<dbReference type="PATRIC" id="fig|28229.4.peg.233"/>
<dbReference type="Gene3D" id="6.10.250.690">
    <property type="match status" value="1"/>
</dbReference>
<evidence type="ECO:0000256" key="5">
    <source>
        <dbReference type="ARBA" id="ARBA00023163"/>
    </source>
</evidence>
<evidence type="ECO:0000259" key="9">
    <source>
        <dbReference type="PROSITE" id="PS51755"/>
    </source>
</evidence>
<dbReference type="PROSITE" id="PS51755">
    <property type="entry name" value="OMPR_PHOB"/>
    <property type="match status" value="1"/>
</dbReference>
<dbReference type="SMART" id="SM00448">
    <property type="entry name" value="REC"/>
    <property type="match status" value="1"/>
</dbReference>
<dbReference type="GO" id="GO:0000976">
    <property type="term" value="F:transcription cis-regulatory region binding"/>
    <property type="evidence" value="ECO:0007669"/>
    <property type="project" value="TreeGrafter"/>
</dbReference>
<keyword evidence="3" id="KW-0805">Transcription regulation</keyword>
<evidence type="ECO:0000256" key="2">
    <source>
        <dbReference type="ARBA" id="ARBA00023012"/>
    </source>
</evidence>
<evidence type="ECO:0000256" key="6">
    <source>
        <dbReference type="PROSITE-ProRule" id="PRU00169"/>
    </source>
</evidence>
<feature type="modified residue" description="4-aspartylphosphate" evidence="6">
    <location>
        <position position="58"/>
    </location>
</feature>
<dbReference type="Pfam" id="PF00486">
    <property type="entry name" value="Trans_reg_C"/>
    <property type="match status" value="1"/>
</dbReference>
<sequence>MTLVNTKPLIYVIDDEADICDLVCQELERYNFTTQSFTTGEQALIAIKKQLPTLCIIDLGLPDMDGLSLVKQLFDDKKIGVIILSGRNSLPDKVLGLELGADDYIGKPFDPRELVARVKSIIRRIVVNELPTKTLHTACFGDWTFAQSTLTLANNKGDSFMLSAAETEILMVLLNAPRQILSRERLLSEDATSFDRSIDVRMSRLRKKIEDDHKNPKIIKTVYGAGYIFTLDVIWQ</sequence>
<dbReference type="SUPFAM" id="SSF46894">
    <property type="entry name" value="C-terminal effector domain of the bipartite response regulators"/>
    <property type="match status" value="1"/>
</dbReference>
<gene>
    <name evidence="10" type="ORF">ND2E_1242</name>
</gene>
<dbReference type="InterPro" id="IPR016032">
    <property type="entry name" value="Sig_transdc_resp-reg_C-effctor"/>
</dbReference>
<dbReference type="GO" id="GO:0006355">
    <property type="term" value="P:regulation of DNA-templated transcription"/>
    <property type="evidence" value="ECO:0007669"/>
    <property type="project" value="InterPro"/>
</dbReference>
<feature type="domain" description="OmpR/PhoB-type" evidence="9">
    <location>
        <begin position="135"/>
        <end position="231"/>
    </location>
</feature>
<dbReference type="InterPro" id="IPR011006">
    <property type="entry name" value="CheY-like_superfamily"/>
</dbReference>
<dbReference type="PANTHER" id="PTHR48111:SF4">
    <property type="entry name" value="DNA-BINDING DUAL TRANSCRIPTIONAL REGULATOR OMPR"/>
    <property type="match status" value="1"/>
</dbReference>
<dbReference type="GO" id="GO:0032993">
    <property type="term" value="C:protein-DNA complex"/>
    <property type="evidence" value="ECO:0007669"/>
    <property type="project" value="TreeGrafter"/>
</dbReference>
<dbReference type="InterPro" id="IPR039420">
    <property type="entry name" value="WalR-like"/>
</dbReference>
<dbReference type="AlphaFoldDB" id="A0A099KZ26"/>
<dbReference type="InterPro" id="IPR001789">
    <property type="entry name" value="Sig_transdc_resp-reg_receiver"/>
</dbReference>
<feature type="domain" description="Response regulatory" evidence="8">
    <location>
        <begin position="9"/>
        <end position="122"/>
    </location>
</feature>